<protein>
    <submittedName>
        <fullName evidence="1">Uncharacterized protein</fullName>
    </submittedName>
</protein>
<organism evidence="1 2">
    <name type="scientific">Duganella levis</name>
    <dbReference type="NCBI Taxonomy" id="2692169"/>
    <lineage>
        <taxon>Bacteria</taxon>
        <taxon>Pseudomonadati</taxon>
        <taxon>Pseudomonadota</taxon>
        <taxon>Betaproteobacteria</taxon>
        <taxon>Burkholderiales</taxon>
        <taxon>Oxalobacteraceae</taxon>
        <taxon>Telluria group</taxon>
        <taxon>Duganella</taxon>
    </lineage>
</organism>
<gene>
    <name evidence="1" type="ORF">GTP69_00290</name>
</gene>
<sequence length="98" mass="10883">MELAIDGHFILRTSSQESVVRELHMHGARELTIDDQFVTELPTTLKALRLAAEIQFDELLAALKLVAACASIEELAPVAKPERRAIPRAEIAQLRPAR</sequence>
<evidence type="ECO:0000313" key="2">
    <source>
        <dbReference type="Proteomes" id="UP000642144"/>
    </source>
</evidence>
<reference evidence="1 2" key="1">
    <citation type="submission" date="2019-12" db="EMBL/GenBank/DDBJ databases">
        <title>Novel species isolated from a subtropical stream in China.</title>
        <authorList>
            <person name="Lu H."/>
        </authorList>
    </citation>
    <scope>NUCLEOTIDE SEQUENCE [LARGE SCALE GENOMIC DNA]</scope>
    <source>
        <strain evidence="1 2">CY42W</strain>
    </source>
</reference>
<dbReference type="EMBL" id="WWCT01000001">
    <property type="protein sequence ID" value="MYN24843.1"/>
    <property type="molecule type" value="Genomic_DNA"/>
</dbReference>
<name>A0ABW9VT94_9BURK</name>
<keyword evidence="2" id="KW-1185">Reference proteome</keyword>
<dbReference type="Proteomes" id="UP000642144">
    <property type="component" value="Unassembled WGS sequence"/>
</dbReference>
<proteinExistence type="predicted"/>
<accession>A0ABW9VT94</accession>
<comment type="caution">
    <text evidence="1">The sequence shown here is derived from an EMBL/GenBank/DDBJ whole genome shotgun (WGS) entry which is preliminary data.</text>
</comment>
<evidence type="ECO:0000313" key="1">
    <source>
        <dbReference type="EMBL" id="MYN24843.1"/>
    </source>
</evidence>